<organism evidence="1 2">
    <name type="scientific">Desulfosarcina ovata subsp. ovata</name>
    <dbReference type="NCBI Taxonomy" id="2752305"/>
    <lineage>
        <taxon>Bacteria</taxon>
        <taxon>Pseudomonadati</taxon>
        <taxon>Thermodesulfobacteriota</taxon>
        <taxon>Desulfobacteria</taxon>
        <taxon>Desulfobacterales</taxon>
        <taxon>Desulfosarcinaceae</taxon>
        <taxon>Desulfosarcina</taxon>
    </lineage>
</organism>
<gene>
    <name evidence="1" type="ORF">DSCOOX_62630</name>
</gene>
<keyword evidence="2" id="KW-1185">Reference proteome</keyword>
<name>A0A5K8AK36_9BACT</name>
<evidence type="ECO:0000313" key="1">
    <source>
        <dbReference type="EMBL" id="BBO93083.1"/>
    </source>
</evidence>
<reference evidence="1 2" key="1">
    <citation type="submission" date="2019-11" db="EMBL/GenBank/DDBJ databases">
        <title>Comparative genomics of hydrocarbon-degrading Desulfosarcina strains.</title>
        <authorList>
            <person name="Watanabe M."/>
            <person name="Kojima H."/>
            <person name="Fukui M."/>
        </authorList>
    </citation>
    <scope>NUCLEOTIDE SEQUENCE [LARGE SCALE GENOMIC DNA]</scope>
    <source>
        <strain evidence="2">oXyS1</strain>
    </source>
</reference>
<dbReference type="EMBL" id="AP021879">
    <property type="protein sequence ID" value="BBO93083.1"/>
    <property type="molecule type" value="Genomic_DNA"/>
</dbReference>
<evidence type="ECO:0000313" key="2">
    <source>
        <dbReference type="Proteomes" id="UP000422108"/>
    </source>
</evidence>
<accession>A0A5K8AK36</accession>
<proteinExistence type="predicted"/>
<sequence length="70" mass="7981">MHIEIVPNRGSKPAILLRESYREGKKVRKRTLGNISKLPMEQVEQIRQILKGGTLKVLKVLGSHQINHLT</sequence>
<protein>
    <submittedName>
        <fullName evidence="1">Uncharacterized protein</fullName>
    </submittedName>
</protein>
<dbReference type="AlphaFoldDB" id="A0A5K8AK36"/>
<dbReference type="Proteomes" id="UP000422108">
    <property type="component" value="Chromosome"/>
</dbReference>